<reference evidence="7 8" key="1">
    <citation type="submission" date="2019-01" db="EMBL/GenBank/DDBJ databases">
        <title>Sequencing of cultivated peanut Arachis hypogaea provides insights into genome evolution and oil improvement.</title>
        <authorList>
            <person name="Chen X."/>
        </authorList>
    </citation>
    <scope>NUCLEOTIDE SEQUENCE [LARGE SCALE GENOMIC DNA]</scope>
    <source>
        <strain evidence="8">cv. Fuhuasheng</strain>
        <tissue evidence="7">Leaves</tissue>
    </source>
</reference>
<dbReference type="EMBL" id="SDMP01000002">
    <property type="protein sequence ID" value="RYR71421.1"/>
    <property type="molecule type" value="Genomic_DNA"/>
</dbReference>
<dbReference type="STRING" id="3818.A0A445E7K9"/>
<dbReference type="InterPro" id="IPR044839">
    <property type="entry name" value="NDR1-like"/>
</dbReference>
<evidence type="ECO:0000256" key="3">
    <source>
        <dbReference type="ARBA" id="ARBA00022989"/>
    </source>
</evidence>
<keyword evidence="2 5" id="KW-0812">Transmembrane</keyword>
<feature type="domain" description="Late embryogenesis abundant protein LEA-2 subgroup" evidence="6">
    <location>
        <begin position="233"/>
        <end position="331"/>
    </location>
</feature>
<proteinExistence type="predicted"/>
<evidence type="ECO:0000256" key="4">
    <source>
        <dbReference type="ARBA" id="ARBA00023136"/>
    </source>
</evidence>
<dbReference type="Pfam" id="PF03168">
    <property type="entry name" value="LEA_2"/>
    <property type="match status" value="1"/>
</dbReference>
<comment type="caution">
    <text evidence="7">The sequence shown here is derived from an EMBL/GenBank/DDBJ whole genome shotgun (WGS) entry which is preliminary data.</text>
</comment>
<dbReference type="GO" id="GO:0098542">
    <property type="term" value="P:defense response to other organism"/>
    <property type="evidence" value="ECO:0007669"/>
    <property type="project" value="InterPro"/>
</dbReference>
<comment type="subcellular location">
    <subcellularLocation>
        <location evidence="1">Membrane</location>
        <topology evidence="1">Single-pass membrane protein</topology>
    </subcellularLocation>
</comment>
<keyword evidence="4 5" id="KW-0472">Membrane</keyword>
<sequence>MEDNNKEEAQLTTAANHRRHGHNRTTRCCWCCFSLIWYLLITIIVLVLLIILVLYILLQPRSFTFHVTQANLTTFNYLNTTTVLHYNLVLNFTVHNPNNKLSIYFDEARGHALYQETEFAAATPLTAPWFSYLLYTKERVPMSVVFSGNKLVALDVDDFEGDNKRGIFGIDVKIYFLIRFRIGDVIAVLLYFIVRPNLVKFHVSNAVLTQFNFSSDAAATNNNTLHYNLMLNFTIRNPNKRVGIYYDYIEARGFYHDVGFGNVTMQPFFQGTKNTTVVATTLKGENEVVLGSDKGSKVEEERGSGVYGIDLKVFMKVRFKFWFMKTGKVKPKAICVLKVPLMTRSKNGTFTAEHGGAFQDTACDWGYRWLWFHH</sequence>
<name>A0A445E7K9_ARAHY</name>
<organism evidence="7 8">
    <name type="scientific">Arachis hypogaea</name>
    <name type="common">Peanut</name>
    <dbReference type="NCBI Taxonomy" id="3818"/>
    <lineage>
        <taxon>Eukaryota</taxon>
        <taxon>Viridiplantae</taxon>
        <taxon>Streptophyta</taxon>
        <taxon>Embryophyta</taxon>
        <taxon>Tracheophyta</taxon>
        <taxon>Spermatophyta</taxon>
        <taxon>Magnoliopsida</taxon>
        <taxon>eudicotyledons</taxon>
        <taxon>Gunneridae</taxon>
        <taxon>Pentapetalae</taxon>
        <taxon>rosids</taxon>
        <taxon>fabids</taxon>
        <taxon>Fabales</taxon>
        <taxon>Fabaceae</taxon>
        <taxon>Papilionoideae</taxon>
        <taxon>50 kb inversion clade</taxon>
        <taxon>dalbergioids sensu lato</taxon>
        <taxon>Dalbergieae</taxon>
        <taxon>Pterocarpus clade</taxon>
        <taxon>Arachis</taxon>
    </lineage>
</organism>
<evidence type="ECO:0000256" key="1">
    <source>
        <dbReference type="ARBA" id="ARBA00004167"/>
    </source>
</evidence>
<dbReference type="AlphaFoldDB" id="A0A445E7K9"/>
<dbReference type="InterPro" id="IPR004864">
    <property type="entry name" value="LEA_2"/>
</dbReference>
<dbReference type="PANTHER" id="PTHR31234:SF61">
    <property type="entry name" value="OS01G0574800 PROTEIN"/>
    <property type="match status" value="1"/>
</dbReference>
<dbReference type="Proteomes" id="UP000289738">
    <property type="component" value="Chromosome A02"/>
</dbReference>
<keyword evidence="3 5" id="KW-1133">Transmembrane helix</keyword>
<dbReference type="PANTHER" id="PTHR31234">
    <property type="entry name" value="LATE EMBRYOGENESIS ABUNDANT (LEA) HYDROXYPROLINE-RICH GLYCOPROTEIN FAMILY"/>
    <property type="match status" value="1"/>
</dbReference>
<evidence type="ECO:0000256" key="2">
    <source>
        <dbReference type="ARBA" id="ARBA00022692"/>
    </source>
</evidence>
<evidence type="ECO:0000313" key="8">
    <source>
        <dbReference type="Proteomes" id="UP000289738"/>
    </source>
</evidence>
<keyword evidence="8" id="KW-1185">Reference proteome</keyword>
<protein>
    <recommendedName>
        <fullName evidence="6">Late embryogenesis abundant protein LEA-2 subgroup domain-containing protein</fullName>
    </recommendedName>
</protein>
<evidence type="ECO:0000259" key="6">
    <source>
        <dbReference type="Pfam" id="PF03168"/>
    </source>
</evidence>
<dbReference type="GO" id="GO:0005886">
    <property type="term" value="C:plasma membrane"/>
    <property type="evidence" value="ECO:0007669"/>
    <property type="project" value="TreeGrafter"/>
</dbReference>
<evidence type="ECO:0000256" key="5">
    <source>
        <dbReference type="SAM" id="Phobius"/>
    </source>
</evidence>
<gene>
    <name evidence="7" type="ORF">Ahy_A02g005678</name>
</gene>
<evidence type="ECO:0000313" key="7">
    <source>
        <dbReference type="EMBL" id="RYR71421.1"/>
    </source>
</evidence>
<accession>A0A445E7K9</accession>
<feature type="transmembrane region" description="Helical" evidence="5">
    <location>
        <begin position="35"/>
        <end position="58"/>
    </location>
</feature>